<dbReference type="InterPro" id="IPR045221">
    <property type="entry name" value="Sphingomyelin_synth-like"/>
</dbReference>
<evidence type="ECO:0000256" key="2">
    <source>
        <dbReference type="ARBA" id="ARBA00005441"/>
    </source>
</evidence>
<sequence>MMKGRPKSTHGFLGPVALGYLLLDFVVDQLPWLPATWATYVRIGVWAILGCAALSRIPAYEGWAQEARHVPLFLLSMLFMVASLAFEAVFGVHFVTALMGLDWHRSQPPLPDTGQWLFQALDERLPAPVTALLRAPLLGLHHFLALFLMLCFSTLWGCTPRPGVHIGAQYMRAMAWGRLLRTLAFVGTILPSPRPWCGPHRFQVPAHASPWAQQYHLPYAHDQMALWGLLKDHRAAAPPSESPPEFVPAWGRLQFLAPFLRPTPESSDDWFTTLKRAGGGCNDLVFSGHMLVAALTAAAFQDVYPGWTSAAVWALLAHSGMREVRERHHYSVDVVLGCFVGVMLWRATSPRQENRLQREDALRKAAKDGDMDRVRDILERKTRIGLEETGTPDGRTKLFGAGLLAGTFALGVAVFLLCNNG</sequence>
<evidence type="ECO:0000256" key="1">
    <source>
        <dbReference type="ARBA" id="ARBA00004141"/>
    </source>
</evidence>
<dbReference type="AlphaFoldDB" id="A0A1Y1IFN6"/>
<dbReference type="OrthoDB" id="422827at2759"/>
<dbReference type="PANTHER" id="PTHR21290:SF25">
    <property type="entry name" value="SPHINGOMYELIN SYNTHASE-RELATED PROTEIN 1"/>
    <property type="match status" value="1"/>
</dbReference>
<feature type="transmembrane region" description="Helical" evidence="9">
    <location>
        <begin position="140"/>
        <end position="158"/>
    </location>
</feature>
<keyword evidence="4 9" id="KW-0812">Transmembrane</keyword>
<keyword evidence="6 9" id="KW-1133">Transmembrane helix</keyword>
<keyword evidence="3" id="KW-0808">Transferase</keyword>
<gene>
    <name evidence="11" type="ORF">KFL_003600060</name>
</gene>
<keyword evidence="12" id="KW-1185">Reference proteome</keyword>
<dbReference type="GO" id="GO:0005886">
    <property type="term" value="C:plasma membrane"/>
    <property type="evidence" value="ECO:0000318"/>
    <property type="project" value="GO_Central"/>
</dbReference>
<name>A0A1Y1IFN6_KLENI</name>
<evidence type="ECO:0000256" key="8">
    <source>
        <dbReference type="ARBA" id="ARBA00023136"/>
    </source>
</evidence>
<evidence type="ECO:0000256" key="6">
    <source>
        <dbReference type="ARBA" id="ARBA00022989"/>
    </source>
</evidence>
<dbReference type="GO" id="GO:0005789">
    <property type="term" value="C:endoplasmic reticulum membrane"/>
    <property type="evidence" value="ECO:0000318"/>
    <property type="project" value="GO_Central"/>
</dbReference>
<protein>
    <recommendedName>
        <fullName evidence="10">Sphingomyelin synthase-like domain-containing protein</fullName>
    </recommendedName>
</protein>
<feature type="transmembrane region" description="Helical" evidence="9">
    <location>
        <begin position="72"/>
        <end position="101"/>
    </location>
</feature>
<keyword evidence="8 9" id="KW-0472">Membrane</keyword>
<keyword evidence="5" id="KW-0746">Sphingolipid metabolism</keyword>
<dbReference type="GO" id="GO:0033188">
    <property type="term" value="F:sphingomyelin synthase activity"/>
    <property type="evidence" value="ECO:0000318"/>
    <property type="project" value="GO_Central"/>
</dbReference>
<comment type="similarity">
    <text evidence="2">Belongs to the sphingomyelin synthase family.</text>
</comment>
<feature type="transmembrane region" description="Helical" evidence="9">
    <location>
        <begin position="12"/>
        <end position="33"/>
    </location>
</feature>
<dbReference type="Proteomes" id="UP000054558">
    <property type="component" value="Unassembled WGS sequence"/>
</dbReference>
<evidence type="ECO:0000313" key="11">
    <source>
        <dbReference type="EMBL" id="GAQ87547.1"/>
    </source>
</evidence>
<evidence type="ECO:0000313" key="12">
    <source>
        <dbReference type="Proteomes" id="UP000054558"/>
    </source>
</evidence>
<dbReference type="PANTHER" id="PTHR21290">
    <property type="entry name" value="SPHINGOMYELIN SYNTHETASE"/>
    <property type="match status" value="1"/>
</dbReference>
<evidence type="ECO:0000256" key="4">
    <source>
        <dbReference type="ARBA" id="ARBA00022692"/>
    </source>
</evidence>
<dbReference type="GO" id="GO:0046513">
    <property type="term" value="P:ceramide biosynthetic process"/>
    <property type="evidence" value="ECO:0000318"/>
    <property type="project" value="GO_Central"/>
</dbReference>
<dbReference type="OMA" id="SYRHWSA"/>
<feature type="transmembrane region" description="Helical" evidence="9">
    <location>
        <begin position="39"/>
        <end position="60"/>
    </location>
</feature>
<evidence type="ECO:0000256" key="5">
    <source>
        <dbReference type="ARBA" id="ARBA00022919"/>
    </source>
</evidence>
<dbReference type="Pfam" id="PF14360">
    <property type="entry name" value="PAP2_C"/>
    <property type="match status" value="1"/>
</dbReference>
<evidence type="ECO:0000259" key="10">
    <source>
        <dbReference type="Pfam" id="PF14360"/>
    </source>
</evidence>
<dbReference type="GO" id="GO:0000139">
    <property type="term" value="C:Golgi membrane"/>
    <property type="evidence" value="ECO:0000318"/>
    <property type="project" value="GO_Central"/>
</dbReference>
<reference evidence="11 12" key="1">
    <citation type="journal article" date="2014" name="Nat. Commun.">
        <title>Klebsormidium flaccidum genome reveals primary factors for plant terrestrial adaptation.</title>
        <authorList>
            <person name="Hori K."/>
            <person name="Maruyama F."/>
            <person name="Fujisawa T."/>
            <person name="Togashi T."/>
            <person name="Yamamoto N."/>
            <person name="Seo M."/>
            <person name="Sato S."/>
            <person name="Yamada T."/>
            <person name="Mori H."/>
            <person name="Tajima N."/>
            <person name="Moriyama T."/>
            <person name="Ikeuchi M."/>
            <person name="Watanabe M."/>
            <person name="Wada H."/>
            <person name="Kobayashi K."/>
            <person name="Saito M."/>
            <person name="Masuda T."/>
            <person name="Sasaki-Sekimoto Y."/>
            <person name="Mashiguchi K."/>
            <person name="Awai K."/>
            <person name="Shimojima M."/>
            <person name="Masuda S."/>
            <person name="Iwai M."/>
            <person name="Nobusawa T."/>
            <person name="Narise T."/>
            <person name="Kondo S."/>
            <person name="Saito H."/>
            <person name="Sato R."/>
            <person name="Murakawa M."/>
            <person name="Ihara Y."/>
            <person name="Oshima-Yamada Y."/>
            <person name="Ohtaka K."/>
            <person name="Satoh M."/>
            <person name="Sonobe K."/>
            <person name="Ishii M."/>
            <person name="Ohtani R."/>
            <person name="Kanamori-Sato M."/>
            <person name="Honoki R."/>
            <person name="Miyazaki D."/>
            <person name="Mochizuki H."/>
            <person name="Umetsu J."/>
            <person name="Higashi K."/>
            <person name="Shibata D."/>
            <person name="Kamiya Y."/>
            <person name="Sato N."/>
            <person name="Nakamura Y."/>
            <person name="Tabata S."/>
            <person name="Ida S."/>
            <person name="Kurokawa K."/>
            <person name="Ohta H."/>
        </authorList>
    </citation>
    <scope>NUCLEOTIDE SEQUENCE [LARGE SCALE GENOMIC DNA]</scope>
    <source>
        <strain evidence="11 12">NIES-2285</strain>
    </source>
</reference>
<organism evidence="11 12">
    <name type="scientific">Klebsormidium nitens</name>
    <name type="common">Green alga</name>
    <name type="synonym">Ulothrix nitens</name>
    <dbReference type="NCBI Taxonomy" id="105231"/>
    <lineage>
        <taxon>Eukaryota</taxon>
        <taxon>Viridiplantae</taxon>
        <taxon>Streptophyta</taxon>
        <taxon>Klebsormidiophyceae</taxon>
        <taxon>Klebsormidiales</taxon>
        <taxon>Klebsormidiaceae</taxon>
        <taxon>Klebsormidium</taxon>
    </lineage>
</organism>
<feature type="domain" description="Sphingomyelin synthase-like" evidence="10">
    <location>
        <begin position="280"/>
        <end position="346"/>
    </location>
</feature>
<accession>A0A1Y1IFN6</accession>
<keyword evidence="7" id="KW-0443">Lipid metabolism</keyword>
<dbReference type="InterPro" id="IPR025749">
    <property type="entry name" value="Sphingomyelin_synth-like_dom"/>
</dbReference>
<dbReference type="GO" id="GO:0047493">
    <property type="term" value="F:ceramide cholinephosphotransferase activity"/>
    <property type="evidence" value="ECO:0000318"/>
    <property type="project" value="GO_Central"/>
</dbReference>
<feature type="transmembrane region" description="Helical" evidence="9">
    <location>
        <begin position="398"/>
        <end position="418"/>
    </location>
</feature>
<comment type="subcellular location">
    <subcellularLocation>
        <location evidence="1">Membrane</location>
        <topology evidence="1">Multi-pass membrane protein</topology>
    </subcellularLocation>
</comment>
<evidence type="ECO:0000256" key="7">
    <source>
        <dbReference type="ARBA" id="ARBA00023098"/>
    </source>
</evidence>
<dbReference type="STRING" id="105231.A0A1Y1IFN6"/>
<proteinExistence type="inferred from homology"/>
<evidence type="ECO:0000256" key="9">
    <source>
        <dbReference type="SAM" id="Phobius"/>
    </source>
</evidence>
<dbReference type="EMBL" id="DF237309">
    <property type="protein sequence ID" value="GAQ87547.1"/>
    <property type="molecule type" value="Genomic_DNA"/>
</dbReference>
<evidence type="ECO:0000256" key="3">
    <source>
        <dbReference type="ARBA" id="ARBA00022679"/>
    </source>
</evidence>